<dbReference type="OrthoDB" id="9809167at2"/>
<reference evidence="9 10" key="1">
    <citation type="submission" date="2019-03" db="EMBL/GenBank/DDBJ databases">
        <title>Genomic Encyclopedia of Type Strains, Phase IV (KMG-IV): sequencing the most valuable type-strain genomes for metagenomic binning, comparative biology and taxonomic classification.</title>
        <authorList>
            <person name="Goeker M."/>
        </authorList>
    </citation>
    <scope>NUCLEOTIDE SEQUENCE [LARGE SCALE GENOMIC DNA]</scope>
    <source>
        <strain evidence="9 10">DSM 19377</strain>
    </source>
</reference>
<protein>
    <submittedName>
        <fullName evidence="9">NCS1 family nucleobase:cation symporter-1</fullName>
    </submittedName>
</protein>
<keyword evidence="10" id="KW-1185">Reference proteome</keyword>
<keyword evidence="6 7" id="KW-0472">Membrane</keyword>
<dbReference type="PANTHER" id="PTHR31806">
    <property type="entry name" value="PURINE-CYTOSINE PERMEASE FCY2-RELATED"/>
    <property type="match status" value="1"/>
</dbReference>
<keyword evidence="3 7" id="KW-0813">Transport</keyword>
<feature type="transmembrane region" description="Helical" evidence="8">
    <location>
        <begin position="90"/>
        <end position="109"/>
    </location>
</feature>
<comment type="similarity">
    <text evidence="2 7">Belongs to the purine-cytosine permease (2.A.39) family.</text>
</comment>
<feature type="transmembrane region" description="Helical" evidence="8">
    <location>
        <begin position="50"/>
        <end position="69"/>
    </location>
</feature>
<feature type="transmembrane region" description="Helical" evidence="8">
    <location>
        <begin position="345"/>
        <end position="366"/>
    </location>
</feature>
<evidence type="ECO:0000313" key="10">
    <source>
        <dbReference type="Proteomes" id="UP000295416"/>
    </source>
</evidence>
<organism evidence="9 10">
    <name type="scientific">Scopulibacillus darangshiensis</name>
    <dbReference type="NCBI Taxonomy" id="442528"/>
    <lineage>
        <taxon>Bacteria</taxon>
        <taxon>Bacillati</taxon>
        <taxon>Bacillota</taxon>
        <taxon>Bacilli</taxon>
        <taxon>Bacillales</taxon>
        <taxon>Sporolactobacillaceae</taxon>
        <taxon>Scopulibacillus</taxon>
    </lineage>
</organism>
<dbReference type="Proteomes" id="UP000295416">
    <property type="component" value="Unassembled WGS sequence"/>
</dbReference>
<evidence type="ECO:0000256" key="2">
    <source>
        <dbReference type="ARBA" id="ARBA00008974"/>
    </source>
</evidence>
<comment type="caution">
    <text evidence="9">The sequence shown here is derived from an EMBL/GenBank/DDBJ whole genome shotgun (WGS) entry which is preliminary data.</text>
</comment>
<feature type="transmembrane region" description="Helical" evidence="8">
    <location>
        <begin position="424"/>
        <end position="440"/>
    </location>
</feature>
<dbReference type="InterPro" id="IPR026030">
    <property type="entry name" value="Pur-cyt_permease_Fcy2/21/22"/>
</dbReference>
<dbReference type="PIRSF" id="PIRSF002744">
    <property type="entry name" value="Pur-cyt_permease"/>
    <property type="match status" value="1"/>
</dbReference>
<evidence type="ECO:0000256" key="6">
    <source>
        <dbReference type="ARBA" id="ARBA00023136"/>
    </source>
</evidence>
<evidence type="ECO:0000256" key="4">
    <source>
        <dbReference type="ARBA" id="ARBA00022692"/>
    </source>
</evidence>
<evidence type="ECO:0000256" key="1">
    <source>
        <dbReference type="ARBA" id="ARBA00004141"/>
    </source>
</evidence>
<evidence type="ECO:0000256" key="8">
    <source>
        <dbReference type="SAM" id="Phobius"/>
    </source>
</evidence>
<feature type="transmembrane region" description="Helical" evidence="8">
    <location>
        <begin position="315"/>
        <end position="333"/>
    </location>
</feature>
<dbReference type="EMBL" id="SLXK01000022">
    <property type="protein sequence ID" value="TCP24952.1"/>
    <property type="molecule type" value="Genomic_DNA"/>
</dbReference>
<dbReference type="PANTHER" id="PTHR31806:SF1">
    <property type="entry name" value="PURINE-CYTOSINE PERMEASE FCY2-RELATED"/>
    <property type="match status" value="1"/>
</dbReference>
<feature type="transmembrane region" description="Helical" evidence="8">
    <location>
        <begin position="387"/>
        <end position="412"/>
    </location>
</feature>
<evidence type="ECO:0000313" key="9">
    <source>
        <dbReference type="EMBL" id="TCP24952.1"/>
    </source>
</evidence>
<keyword evidence="4 8" id="KW-0812">Transmembrane</keyword>
<dbReference type="AlphaFoldDB" id="A0A4R2NT29"/>
<dbReference type="InterPro" id="IPR001248">
    <property type="entry name" value="Pur-cyt_permease"/>
</dbReference>
<dbReference type="CDD" id="cd11484">
    <property type="entry name" value="SLC-NCS1sbd_CobB-like"/>
    <property type="match status" value="1"/>
</dbReference>
<keyword evidence="5 8" id="KW-1133">Transmembrane helix</keyword>
<sequence length="461" mass="51551">MKIEKRSIDFVPKEERHGKPTHLFPVWFGANMHITTLVTGALVFSLGQNFIWSIVAIVIGNLIGAIFMASHSAQGPQLGIPQMIQSRAQYGVIGAIVPLIVAMCIYFGYLISSGLLGAQAFASAFSIGLTPSIILLNLLTFLVALFGHDVIHKMQKYFSWIFFIVFFVVTIMALRIPVPAGSWSAGGFDPTIFMLSVGITASWQLSFAPYVADYSRYLPIDTSPHKTFWYTYAGTVIGAAWMEIIGVIFALAVPHFLDHPGSNLAQIFSGPLVFMMYIIIVLGQLSINTFNLYGAFMSTTTVLEPFTKLKITPRVRGTFFFCITLIGTVITIWGQENFMAFFQNFLTFLGFSLIPWTSINLIDYYMLRRGEYVIKDIFDLNGRYGKVNWITIIAYVLSIGLQIPFINTSFYVGPVAKALDGADFAWVIGLVVPLIFYYFPMKYKIRTKENQNPVKADISNI</sequence>
<dbReference type="GO" id="GO:0022857">
    <property type="term" value="F:transmembrane transporter activity"/>
    <property type="evidence" value="ECO:0007669"/>
    <property type="project" value="InterPro"/>
</dbReference>
<evidence type="ECO:0000256" key="7">
    <source>
        <dbReference type="PIRNR" id="PIRNR002744"/>
    </source>
</evidence>
<proteinExistence type="inferred from homology"/>
<name>A0A4R2NT29_9BACL</name>
<evidence type="ECO:0000256" key="3">
    <source>
        <dbReference type="ARBA" id="ARBA00022448"/>
    </source>
</evidence>
<feature type="transmembrane region" description="Helical" evidence="8">
    <location>
        <begin position="157"/>
        <end position="178"/>
    </location>
</feature>
<dbReference type="Pfam" id="PF02133">
    <property type="entry name" value="Transp_cyt_pur"/>
    <property type="match status" value="1"/>
</dbReference>
<feature type="transmembrane region" description="Helical" evidence="8">
    <location>
        <begin position="21"/>
        <end position="44"/>
    </location>
</feature>
<feature type="transmembrane region" description="Helical" evidence="8">
    <location>
        <begin position="190"/>
        <end position="208"/>
    </location>
</feature>
<comment type="subcellular location">
    <subcellularLocation>
        <location evidence="1">Membrane</location>
        <topology evidence="1">Multi-pass membrane protein</topology>
    </subcellularLocation>
</comment>
<gene>
    <name evidence="9" type="ORF">EV207_12255</name>
</gene>
<feature type="transmembrane region" description="Helical" evidence="8">
    <location>
        <begin position="229"/>
        <end position="252"/>
    </location>
</feature>
<evidence type="ECO:0000256" key="5">
    <source>
        <dbReference type="ARBA" id="ARBA00022989"/>
    </source>
</evidence>
<feature type="transmembrane region" description="Helical" evidence="8">
    <location>
        <begin position="121"/>
        <end position="145"/>
    </location>
</feature>
<dbReference type="Gene3D" id="1.10.4160.10">
    <property type="entry name" value="Hydantoin permease"/>
    <property type="match status" value="1"/>
</dbReference>
<dbReference type="GO" id="GO:0005886">
    <property type="term" value="C:plasma membrane"/>
    <property type="evidence" value="ECO:0007669"/>
    <property type="project" value="TreeGrafter"/>
</dbReference>
<feature type="transmembrane region" description="Helical" evidence="8">
    <location>
        <begin position="272"/>
        <end position="294"/>
    </location>
</feature>
<accession>A0A4R2NT29</accession>
<dbReference type="RefSeq" id="WP_132746847.1">
    <property type="nucleotide sequence ID" value="NZ_SLXK01000022.1"/>
</dbReference>